<sequence length="103" mass="11160">MSLKCLIINVAPPTWPSDHGIHVAIVFCVPHRTTIRTATSACPSHPSETPQPSCDTPMPPPPQPHRNSSLLHVHCQSLSYPSHVATCGVHTSIPRAPTDMRLC</sequence>
<protein>
    <submittedName>
        <fullName evidence="2">Uncharacterized protein</fullName>
    </submittedName>
</protein>
<feature type="region of interest" description="Disordered" evidence="1">
    <location>
        <begin position="39"/>
        <end position="68"/>
    </location>
</feature>
<evidence type="ECO:0000256" key="1">
    <source>
        <dbReference type="SAM" id="MobiDB-lite"/>
    </source>
</evidence>
<dbReference type="Gramene" id="KCW86896">
    <property type="protein sequence ID" value="KCW86896"/>
    <property type="gene ID" value="EUGRSUZ_B03479"/>
</dbReference>
<gene>
    <name evidence="2" type="ORF">EUGRSUZ_B03479</name>
</gene>
<feature type="compositionally biased region" description="Polar residues" evidence="1">
    <location>
        <begin position="39"/>
        <end position="54"/>
    </location>
</feature>
<accession>A0A059D915</accession>
<evidence type="ECO:0000313" key="2">
    <source>
        <dbReference type="EMBL" id="KCW86896.1"/>
    </source>
</evidence>
<dbReference type="EMBL" id="KK198754">
    <property type="protein sequence ID" value="KCW86896.1"/>
    <property type="molecule type" value="Genomic_DNA"/>
</dbReference>
<reference evidence="2" key="1">
    <citation type="submission" date="2013-07" db="EMBL/GenBank/DDBJ databases">
        <title>The genome of Eucalyptus grandis.</title>
        <authorList>
            <person name="Schmutz J."/>
            <person name="Hayes R."/>
            <person name="Myburg A."/>
            <person name="Tuskan G."/>
            <person name="Grattapaglia D."/>
            <person name="Rokhsar D.S."/>
        </authorList>
    </citation>
    <scope>NUCLEOTIDE SEQUENCE</scope>
    <source>
        <tissue evidence="2">Leaf extractions</tissue>
    </source>
</reference>
<dbReference type="InParanoid" id="A0A059D915"/>
<name>A0A059D915_EUCGR</name>
<dbReference type="AlphaFoldDB" id="A0A059D915"/>
<proteinExistence type="predicted"/>
<organism evidence="2">
    <name type="scientific">Eucalyptus grandis</name>
    <name type="common">Flooded gum</name>
    <dbReference type="NCBI Taxonomy" id="71139"/>
    <lineage>
        <taxon>Eukaryota</taxon>
        <taxon>Viridiplantae</taxon>
        <taxon>Streptophyta</taxon>
        <taxon>Embryophyta</taxon>
        <taxon>Tracheophyta</taxon>
        <taxon>Spermatophyta</taxon>
        <taxon>Magnoliopsida</taxon>
        <taxon>eudicotyledons</taxon>
        <taxon>Gunneridae</taxon>
        <taxon>Pentapetalae</taxon>
        <taxon>rosids</taxon>
        <taxon>malvids</taxon>
        <taxon>Myrtales</taxon>
        <taxon>Myrtaceae</taxon>
        <taxon>Myrtoideae</taxon>
        <taxon>Eucalypteae</taxon>
        <taxon>Eucalyptus</taxon>
    </lineage>
</organism>